<dbReference type="Pfam" id="PF09136">
    <property type="entry name" value="Glucodextran_B"/>
    <property type="match status" value="1"/>
</dbReference>
<reference evidence="2" key="1">
    <citation type="journal article" date="2022" name="Int. J. Syst. Evol. Microbiol.">
        <title>Anaeromyxobacter oryzae sp. nov., Anaeromyxobacter diazotrophicus sp. nov. and Anaeromyxobacter paludicola sp. nov., isolated from paddy soils.</title>
        <authorList>
            <person name="Itoh H."/>
            <person name="Xu Z."/>
            <person name="Mise K."/>
            <person name="Masuda Y."/>
            <person name="Ushijima N."/>
            <person name="Hayakawa C."/>
            <person name="Shiratori Y."/>
            <person name="Senoo K."/>
        </authorList>
    </citation>
    <scope>NUCLEOTIDE SEQUENCE [LARGE SCALE GENOMIC DNA]</scope>
    <source>
        <strain evidence="2">Red630</strain>
    </source>
</reference>
<gene>
    <name evidence="1" type="ORF">AMPC_00610</name>
</gene>
<dbReference type="Gene3D" id="2.130.10.10">
    <property type="entry name" value="YVTN repeat-like/Quinoprotein amine dehydrogenase"/>
    <property type="match status" value="1"/>
</dbReference>
<keyword evidence="2" id="KW-1185">Reference proteome</keyword>
<organism evidence="1 2">
    <name type="scientific">Anaeromyxobacter paludicola</name>
    <dbReference type="NCBI Taxonomy" id="2918171"/>
    <lineage>
        <taxon>Bacteria</taxon>
        <taxon>Pseudomonadati</taxon>
        <taxon>Myxococcota</taxon>
        <taxon>Myxococcia</taxon>
        <taxon>Myxococcales</taxon>
        <taxon>Cystobacterineae</taxon>
        <taxon>Anaeromyxobacteraceae</taxon>
        <taxon>Anaeromyxobacter</taxon>
    </lineage>
</organism>
<dbReference type="InterPro" id="IPR015943">
    <property type="entry name" value="WD40/YVTN_repeat-like_dom_sf"/>
</dbReference>
<evidence type="ECO:0000313" key="1">
    <source>
        <dbReference type="EMBL" id="BDG06948.1"/>
    </source>
</evidence>
<dbReference type="RefSeq" id="WP_248343529.1">
    <property type="nucleotide sequence ID" value="NZ_AP025592.1"/>
</dbReference>
<protein>
    <recommendedName>
        <fullName evidence="3">HYR domain-containing protein</fullName>
    </recommendedName>
</protein>
<name>A0ABN6N4H8_9BACT</name>
<sequence length="1246" mass="123500">MALPAVAGAVVSGASVTYAGASFGAGTSSNVKVDGSGNLALSVPTSTPGYAWIAGKGSGAVLRVDTATGASTSFDSVIPADCPACGADRTKWMPAAVAVDMDGQAWVVNTGVGAVTRFGASQKTIPVSTPGTLAPAIAVDSDGSVWVAAPGAGKNVAFYKVSASGQVVLNGTVGNLALPAALLARDGELFIAEGSNVRQISGSAKTATASCLQPLSGLALDGAGRLWASGQQGLLSIDLSAKTCVVKSAVAPLTAVAVDAAGSLWATGGSSAYRFSATGALQQTIGTAPVAGYGIDQAADGSLFVAGQGGYAKLVAGAAQVTPLTGYYGTSSDFTGAQLRAWVAKGSWDVVQDAGAAGAIWGTVSWVGPTTGVTAQVRAADAAAGLAGAPWVTVSNGTSFQGSGVAGRYLELKLTLTGKVGQGPVVSSVTVATYGKPDGAACGAASDCASGSCVDGVCCNTACAGQCEACNVAGSAGTCVAVTGAPQNGRPACASDGTACGGACDGTSRAACTYPSASTACREASCGAGVQTAAATCDGNGSCGTVVTVSCDAYVCGATACLTTCGGDADCSPRYECDLDPAAQKMACVADVTPPALTLDTLPPYTNQAARTVSGSVKDRSKLDWVKLTLNGAEIPVALQPDGSFSVSLTFAEGTNALVFAAADIAGNASSPLTASTVLDTVPPSLVAVAPAAGKAFGSSLGIPFELQVSDATPVVVSAGGQQFTPDATGKVSGTIDLQGSEGWNTLSFLATDAAGNTATQSVAVLLDFTAPVVTVDDLTPIPWATARDTLPVILHVDDLTATTVVFSDGQRFTNARSSAGALSAAALALADGPNGLSVTVTDEVGRATTLSWTVIYDHTPPTGSFASPAPGAFVRGTVELALNASDDWTGVASVAWPDGTRVAKPSFPAISSLDTTTLPDGAYTASAQVADGVGNTRSISLPLVVDNTPPGLGLGSLPAYVHDGIAITASADDPTSGVASVTIQAGSSTRTCESAECSLDFVTNTLGNDGPFTITATATDRAGNQTTKQVTIIAVNNAPKGFLVAPVDGAYVAGPLAVSVDASQVSYFQDVTCQLGDAPLVPTTTQAKLDVTVDTLRLLDGDLTVSCTATDLAGLTTTEKRTVHVRNWTEVLNPTTLNLRTGGSSVVTLYVEGKNVSLLVPQRASLKLGGPSGVSAIVNAVSASVGDYNSNGVPDLTVKFDRQSLINLLTAKAAAAGTAVPAGPVKLEVYAGGQLIGSAVTNVNR</sequence>
<dbReference type="EMBL" id="AP025592">
    <property type="protein sequence ID" value="BDG06948.1"/>
    <property type="molecule type" value="Genomic_DNA"/>
</dbReference>
<dbReference type="Gene3D" id="2.60.40.10">
    <property type="entry name" value="Immunoglobulins"/>
    <property type="match status" value="5"/>
</dbReference>
<dbReference type="SUPFAM" id="SSF63829">
    <property type="entry name" value="Calcium-dependent phosphotriesterase"/>
    <property type="match status" value="1"/>
</dbReference>
<evidence type="ECO:0008006" key="3">
    <source>
        <dbReference type="Google" id="ProtNLM"/>
    </source>
</evidence>
<proteinExistence type="predicted"/>
<dbReference type="InterPro" id="IPR013783">
    <property type="entry name" value="Ig-like_fold"/>
</dbReference>
<accession>A0ABN6N4H8</accession>
<dbReference type="Proteomes" id="UP001162734">
    <property type="component" value="Chromosome"/>
</dbReference>
<evidence type="ECO:0000313" key="2">
    <source>
        <dbReference type="Proteomes" id="UP001162734"/>
    </source>
</evidence>